<comment type="caution">
    <text evidence="6">The sequence shown here is derived from an EMBL/GenBank/DDBJ whole genome shotgun (WGS) entry which is preliminary data.</text>
</comment>
<dbReference type="InterPro" id="IPR002938">
    <property type="entry name" value="FAD-bd"/>
</dbReference>
<accession>A0A9W5YQH3</accession>
<evidence type="ECO:0000259" key="5">
    <source>
        <dbReference type="Pfam" id="PF01494"/>
    </source>
</evidence>
<evidence type="ECO:0000256" key="4">
    <source>
        <dbReference type="SAM" id="Phobius"/>
    </source>
</evidence>
<keyword evidence="1" id="KW-0285">Flavoprotein</keyword>
<dbReference type="InterPro" id="IPR051704">
    <property type="entry name" value="FAD_aromatic-hydroxylase"/>
</dbReference>
<feature type="domain" description="FAD-binding" evidence="5">
    <location>
        <begin position="5"/>
        <end position="331"/>
    </location>
</feature>
<dbReference type="AlphaFoldDB" id="A0A9W5YQH3"/>
<feature type="transmembrane region" description="Helical" evidence="4">
    <location>
        <begin position="380"/>
        <end position="398"/>
    </location>
</feature>
<evidence type="ECO:0000256" key="1">
    <source>
        <dbReference type="ARBA" id="ARBA00022630"/>
    </source>
</evidence>
<dbReference type="EMBL" id="BROQ01000046">
    <property type="protein sequence ID" value="GKZ22048.1"/>
    <property type="molecule type" value="Genomic_DNA"/>
</dbReference>
<dbReference type="Gene3D" id="3.50.50.60">
    <property type="entry name" value="FAD/NAD(P)-binding domain"/>
    <property type="match status" value="1"/>
</dbReference>
<keyword evidence="2" id="KW-0274">FAD</keyword>
<dbReference type="SUPFAM" id="SSF51905">
    <property type="entry name" value="FAD/NAD(P)-binding domain"/>
    <property type="match status" value="1"/>
</dbReference>
<name>A0A9W5YQH3_9EURO</name>
<dbReference type="PANTHER" id="PTHR46865">
    <property type="entry name" value="OXIDOREDUCTASE-RELATED"/>
    <property type="match status" value="1"/>
</dbReference>
<dbReference type="Gene3D" id="3.30.9.10">
    <property type="entry name" value="D-Amino Acid Oxidase, subunit A, domain 2"/>
    <property type="match status" value="1"/>
</dbReference>
<evidence type="ECO:0000256" key="3">
    <source>
        <dbReference type="ARBA" id="ARBA00023002"/>
    </source>
</evidence>
<proteinExistence type="predicted"/>
<dbReference type="PANTHER" id="PTHR46865:SF7">
    <property type="entry name" value="MONOOXYGENASE, PUTATIVE (AFU_ORTHOLOGUE AFUA_8G07040)-RELATED"/>
    <property type="match status" value="1"/>
</dbReference>
<evidence type="ECO:0000313" key="6">
    <source>
        <dbReference type="EMBL" id="GKZ22048.1"/>
    </source>
</evidence>
<keyword evidence="3" id="KW-0560">Oxidoreductase</keyword>
<protein>
    <recommendedName>
        <fullName evidence="5">FAD-binding domain-containing protein</fullName>
    </recommendedName>
</protein>
<gene>
    <name evidence="6" type="ORF">AbraCBS73388_007979</name>
</gene>
<dbReference type="InterPro" id="IPR036188">
    <property type="entry name" value="FAD/NAD-bd_sf"/>
</dbReference>
<dbReference type="Pfam" id="PF01494">
    <property type="entry name" value="FAD_binding_3"/>
    <property type="match status" value="1"/>
</dbReference>
<dbReference type="Proteomes" id="UP001143548">
    <property type="component" value="Unassembled WGS sequence"/>
</dbReference>
<organism evidence="6 7">
    <name type="scientific">Aspergillus brasiliensis</name>
    <dbReference type="NCBI Taxonomy" id="319629"/>
    <lineage>
        <taxon>Eukaryota</taxon>
        <taxon>Fungi</taxon>
        <taxon>Dikarya</taxon>
        <taxon>Ascomycota</taxon>
        <taxon>Pezizomycotina</taxon>
        <taxon>Eurotiomycetes</taxon>
        <taxon>Eurotiomycetidae</taxon>
        <taxon>Eurotiales</taxon>
        <taxon>Aspergillaceae</taxon>
        <taxon>Aspergillus</taxon>
        <taxon>Aspergillus subgen. Circumdati</taxon>
    </lineage>
</organism>
<dbReference type="PRINTS" id="PR00420">
    <property type="entry name" value="RNGMNOXGNASE"/>
</dbReference>
<keyword evidence="4" id="KW-0812">Transmembrane</keyword>
<keyword evidence="4" id="KW-1133">Transmembrane helix</keyword>
<evidence type="ECO:0000256" key="2">
    <source>
        <dbReference type="ARBA" id="ARBA00022827"/>
    </source>
</evidence>
<evidence type="ECO:0000313" key="7">
    <source>
        <dbReference type="Proteomes" id="UP001143548"/>
    </source>
</evidence>
<dbReference type="GO" id="GO:0071949">
    <property type="term" value="F:FAD binding"/>
    <property type="evidence" value="ECO:0007669"/>
    <property type="project" value="InterPro"/>
</dbReference>
<dbReference type="GO" id="GO:0016491">
    <property type="term" value="F:oxidoreductase activity"/>
    <property type="evidence" value="ECO:0007669"/>
    <property type="project" value="UniProtKB-KW"/>
</dbReference>
<reference evidence="6" key="1">
    <citation type="submission" date="2022-07" db="EMBL/GenBank/DDBJ databases">
        <title>Taxonomy of Aspergillus series Nigri: significant species reduction supported by multi-species coalescent approaches.</title>
        <authorList>
            <person name="Bian C."/>
            <person name="Kusuya Y."/>
            <person name="Sklenar F."/>
            <person name="D'hooge E."/>
            <person name="Yaguchi T."/>
            <person name="Takahashi H."/>
            <person name="Hubka V."/>
        </authorList>
    </citation>
    <scope>NUCLEOTIDE SEQUENCE</scope>
    <source>
        <strain evidence="6">CBS 733.88</strain>
    </source>
</reference>
<keyword evidence="4" id="KW-0472">Membrane</keyword>
<sequence length="425" mass="47413">MAGLKILICGAGIAGNALAFWLAKQGHHSITIIERFPNLRATGLQVDLRSPGIDVLRRMGLEKAFREVTVPEQGLQLVDSRNRRWGYFPANRSGKGLQSFTTDFEIMRGDLCHLLYGAVKDRVEYLFGVYVVEMQQMDGGFVDVVLSDGRRDRFDVVVGADGLGSRSRSMMMMMRGDGDDARDPVHSIGVAAGYFTIDRKLEKGEKYDATAYITTQGRGIMVRRHDPNKIQAYMFCKAGPFENCAKGDVEREKQVMGQVFRDAGWKCEEIVKGMEEADDFYCERMGVVNLDSWSRGRVVLVGDAAYCPSAMTGMGTSCAMVGAYILAGEIGKHCAKGVGPKVDIAMAFKDYEDKLRPFIVNVQKGLMDDHDYMSRLPSSTLGITLVYLLFAVASFLRLDVLSQWLLREDCNKDWKLPEYPSMVDN</sequence>